<name>A0A8X7BVQ4_9ARAC</name>
<keyword evidence="2" id="KW-1185">Reference proteome</keyword>
<evidence type="ECO:0000313" key="1">
    <source>
        <dbReference type="EMBL" id="GFY46756.1"/>
    </source>
</evidence>
<sequence length="374" mass="44578">MVNSLKVMALVKVTIIMFQDPSFLHLELKEKHSLSILPNKNWVHLIKRKIPSFSCPISLQKEVIGLVRPISAQISEWRVDHSHIFYLDIFKITNFCWTDSGTINRLETAKILVQCPDFTITQRFALAICYWLVKDMRTLWEAKFTTESHIPKENSDESLWKGIIHEITTLLEKGIEDYLQATFLTKLLLYNSLQNQFQYELLEYTQNDLFSKLLTAKEGRDIVIHILKNEWSLYYISVWFSKMGIKRQKIILKKAPYGVLKMLLHWPLQIHFMEKVNSIWFRLKKRQFLGLLHIIICQKIIMEWNDFEYIYVLKEFWNCSPVSFKKYVKQKNIYRVLKKILINAHTKPYPEKYLLHSKNNISNFTRCSDYTSKL</sequence>
<dbReference type="AlphaFoldDB" id="A0A8X7BVQ4"/>
<accession>A0A8X7BVQ4</accession>
<organism evidence="1 2">
    <name type="scientific">Trichonephila inaurata madagascariensis</name>
    <dbReference type="NCBI Taxonomy" id="2747483"/>
    <lineage>
        <taxon>Eukaryota</taxon>
        <taxon>Metazoa</taxon>
        <taxon>Ecdysozoa</taxon>
        <taxon>Arthropoda</taxon>
        <taxon>Chelicerata</taxon>
        <taxon>Arachnida</taxon>
        <taxon>Araneae</taxon>
        <taxon>Araneomorphae</taxon>
        <taxon>Entelegynae</taxon>
        <taxon>Araneoidea</taxon>
        <taxon>Nephilidae</taxon>
        <taxon>Trichonephila</taxon>
        <taxon>Trichonephila inaurata</taxon>
    </lineage>
</organism>
<comment type="caution">
    <text evidence="1">The sequence shown here is derived from an EMBL/GenBank/DDBJ whole genome shotgun (WGS) entry which is preliminary data.</text>
</comment>
<reference evidence="1" key="1">
    <citation type="submission" date="2020-08" db="EMBL/GenBank/DDBJ databases">
        <title>Multicomponent nature underlies the extraordinary mechanical properties of spider dragline silk.</title>
        <authorList>
            <person name="Kono N."/>
            <person name="Nakamura H."/>
            <person name="Mori M."/>
            <person name="Yoshida Y."/>
            <person name="Ohtoshi R."/>
            <person name="Malay A.D."/>
            <person name="Moran D.A.P."/>
            <person name="Tomita M."/>
            <person name="Numata K."/>
            <person name="Arakawa K."/>
        </authorList>
    </citation>
    <scope>NUCLEOTIDE SEQUENCE</scope>
</reference>
<dbReference type="OrthoDB" id="6443046at2759"/>
<protein>
    <submittedName>
        <fullName evidence="1">Uncharacterized protein</fullName>
    </submittedName>
</protein>
<gene>
    <name evidence="1" type="primary">NCL1_45509</name>
    <name evidence="1" type="ORF">TNIN_126971</name>
</gene>
<dbReference type="EMBL" id="BMAV01005581">
    <property type="protein sequence ID" value="GFY46756.1"/>
    <property type="molecule type" value="Genomic_DNA"/>
</dbReference>
<proteinExistence type="predicted"/>
<evidence type="ECO:0000313" key="2">
    <source>
        <dbReference type="Proteomes" id="UP000886998"/>
    </source>
</evidence>
<dbReference type="Proteomes" id="UP000886998">
    <property type="component" value="Unassembled WGS sequence"/>
</dbReference>